<keyword evidence="2" id="KW-0540">Nuclease</keyword>
<dbReference type="GO" id="GO:0004527">
    <property type="term" value="F:exonuclease activity"/>
    <property type="evidence" value="ECO:0007669"/>
    <property type="project" value="UniProtKB-KW"/>
</dbReference>
<feature type="domain" description="Endonuclease/exonuclease/phosphatase" evidence="1">
    <location>
        <begin position="15"/>
        <end position="92"/>
    </location>
</feature>
<keyword evidence="2" id="KW-0378">Hydrolase</keyword>
<dbReference type="EMBL" id="JACIFX010000001">
    <property type="protein sequence ID" value="MBB4226576.1"/>
    <property type="molecule type" value="Genomic_DNA"/>
</dbReference>
<dbReference type="InterPro" id="IPR037493">
    <property type="entry name" value="ExoIII-like"/>
</dbReference>
<evidence type="ECO:0000313" key="2">
    <source>
        <dbReference type="EMBL" id="MBB4226576.1"/>
    </source>
</evidence>
<protein>
    <submittedName>
        <fullName evidence="2">Exonuclease III</fullName>
    </submittedName>
</protein>
<dbReference type="InterPro" id="IPR036691">
    <property type="entry name" value="Endo/exonu/phosph_ase_sf"/>
</dbReference>
<name>A0ABR6IFC4_9HYPH</name>
<organism evidence="2 3">
    <name type="scientific">Rhizobium mongolense</name>
    <dbReference type="NCBI Taxonomy" id="57676"/>
    <lineage>
        <taxon>Bacteria</taxon>
        <taxon>Pseudomonadati</taxon>
        <taxon>Pseudomonadota</taxon>
        <taxon>Alphaproteobacteria</taxon>
        <taxon>Hyphomicrobiales</taxon>
        <taxon>Rhizobiaceae</taxon>
        <taxon>Rhizobium/Agrobacterium group</taxon>
        <taxon>Rhizobium</taxon>
    </lineage>
</organism>
<gene>
    <name evidence="2" type="ORF">GGD56_000396</name>
</gene>
<comment type="caution">
    <text evidence="2">The sequence shown here is derived from an EMBL/GenBank/DDBJ whole genome shotgun (WGS) entry which is preliminary data.</text>
</comment>
<dbReference type="PROSITE" id="PS00726">
    <property type="entry name" value="AP_NUCLEASE_F1_1"/>
    <property type="match status" value="1"/>
</dbReference>
<keyword evidence="2" id="KW-0269">Exonuclease</keyword>
<sequence>MKKAATEDRDLQRQRVNGRLEVLLGWFAEASPDVVCLQELKAPQEQPVSGAKFDYKLRWFERLHDYAAELLALEVPVVLAGDYNVMPGRSTSTSPSAG</sequence>
<evidence type="ECO:0000259" key="1">
    <source>
        <dbReference type="Pfam" id="PF03372"/>
    </source>
</evidence>
<evidence type="ECO:0000313" key="3">
    <source>
        <dbReference type="Proteomes" id="UP000551353"/>
    </source>
</evidence>
<dbReference type="SUPFAM" id="SSF56219">
    <property type="entry name" value="DNase I-like"/>
    <property type="match status" value="1"/>
</dbReference>
<dbReference type="PANTHER" id="PTHR43250">
    <property type="entry name" value="EXODEOXYRIBONUCLEASE III"/>
    <property type="match status" value="1"/>
</dbReference>
<dbReference type="Proteomes" id="UP000551353">
    <property type="component" value="Unassembled WGS sequence"/>
</dbReference>
<accession>A0ABR6IFC4</accession>
<dbReference type="Gene3D" id="3.60.10.10">
    <property type="entry name" value="Endonuclease/exonuclease/phosphatase"/>
    <property type="match status" value="1"/>
</dbReference>
<keyword evidence="3" id="KW-1185">Reference proteome</keyword>
<reference evidence="2 3" key="1">
    <citation type="submission" date="2020-08" db="EMBL/GenBank/DDBJ databases">
        <title>Genomic Encyclopedia of Type Strains, Phase IV (KMG-V): Genome sequencing to study the core and pangenomes of soil and plant-associated prokaryotes.</title>
        <authorList>
            <person name="Whitman W."/>
        </authorList>
    </citation>
    <scope>NUCLEOTIDE SEQUENCE [LARGE SCALE GENOMIC DNA]</scope>
    <source>
        <strain evidence="2 3">SEMIA 4087</strain>
    </source>
</reference>
<dbReference type="InterPro" id="IPR005135">
    <property type="entry name" value="Endo/exonuclease/phosphatase"/>
</dbReference>
<proteinExistence type="predicted"/>
<dbReference type="PANTHER" id="PTHR43250:SF1">
    <property type="entry name" value="EXODEOXYRIBONUCLEASE III"/>
    <property type="match status" value="1"/>
</dbReference>
<dbReference type="InterPro" id="IPR020847">
    <property type="entry name" value="AP_endonuclease_F1_BS"/>
</dbReference>
<dbReference type="Pfam" id="PF03372">
    <property type="entry name" value="Exo_endo_phos"/>
    <property type="match status" value="1"/>
</dbReference>